<organism evidence="3">
    <name type="scientific">Trepomonas sp. PC1</name>
    <dbReference type="NCBI Taxonomy" id="1076344"/>
    <lineage>
        <taxon>Eukaryota</taxon>
        <taxon>Metamonada</taxon>
        <taxon>Diplomonadida</taxon>
        <taxon>Hexamitidae</taxon>
        <taxon>Hexamitinae</taxon>
        <taxon>Trepomonas</taxon>
    </lineage>
</organism>
<dbReference type="GO" id="GO:0005783">
    <property type="term" value="C:endoplasmic reticulum"/>
    <property type="evidence" value="ECO:0007669"/>
    <property type="project" value="TreeGrafter"/>
</dbReference>
<name>A0A146K2D2_9EUKA</name>
<evidence type="ECO:0000256" key="1">
    <source>
        <dbReference type="ARBA" id="ARBA00022737"/>
    </source>
</evidence>
<evidence type="ECO:0000313" key="3">
    <source>
        <dbReference type="EMBL" id="JAP91052.1"/>
    </source>
</evidence>
<feature type="domain" description="Nucleotide exchange factor Fes1" evidence="2">
    <location>
        <begin position="5"/>
        <end position="77"/>
    </location>
</feature>
<dbReference type="SUPFAM" id="SSF48371">
    <property type="entry name" value="ARM repeat"/>
    <property type="match status" value="1"/>
</dbReference>
<dbReference type="GO" id="GO:0000774">
    <property type="term" value="F:adenyl-nucleotide exchange factor activity"/>
    <property type="evidence" value="ECO:0007669"/>
    <property type="project" value="TreeGrafter"/>
</dbReference>
<dbReference type="PANTHER" id="PTHR19316">
    <property type="entry name" value="PROTEIN FOLDING REGULATOR"/>
    <property type="match status" value="1"/>
</dbReference>
<proteinExistence type="predicted"/>
<dbReference type="InterPro" id="IPR016024">
    <property type="entry name" value="ARM-type_fold"/>
</dbReference>
<reference evidence="3" key="1">
    <citation type="submission" date="2015-07" db="EMBL/GenBank/DDBJ databases">
        <title>Adaptation to a free-living lifestyle via gene acquisitions in the diplomonad Trepomonas sp. PC1.</title>
        <authorList>
            <person name="Xu F."/>
            <person name="Jerlstrom-Hultqvist J."/>
            <person name="Kolisko M."/>
            <person name="Simpson A.G.B."/>
            <person name="Roger A.J."/>
            <person name="Svard S.G."/>
            <person name="Andersson J.O."/>
        </authorList>
    </citation>
    <scope>NUCLEOTIDE SEQUENCE</scope>
    <source>
        <strain evidence="3">PC1</strain>
    </source>
</reference>
<accession>A0A146K2D2</accession>
<dbReference type="AlphaFoldDB" id="A0A146K2D2"/>
<gene>
    <name evidence="3" type="ORF">TPC1_17446</name>
</gene>
<dbReference type="Pfam" id="PF08609">
    <property type="entry name" value="Fes1"/>
    <property type="match status" value="1"/>
</dbReference>
<keyword evidence="1" id="KW-0677">Repeat</keyword>
<dbReference type="EMBL" id="GDID01005554">
    <property type="protein sequence ID" value="JAP91052.1"/>
    <property type="molecule type" value="Transcribed_RNA"/>
</dbReference>
<dbReference type="PANTHER" id="PTHR19316:SF18">
    <property type="entry name" value="HSP70-BINDING PROTEIN 1"/>
    <property type="match status" value="1"/>
</dbReference>
<dbReference type="InterPro" id="IPR013918">
    <property type="entry name" value="Nucleotide_exch_fac_Fes1"/>
</dbReference>
<evidence type="ECO:0000259" key="2">
    <source>
        <dbReference type="Pfam" id="PF08609"/>
    </source>
</evidence>
<dbReference type="InterPro" id="IPR011989">
    <property type="entry name" value="ARM-like"/>
</dbReference>
<dbReference type="InterPro" id="IPR050693">
    <property type="entry name" value="Hsp70_NEF-Inhibitors"/>
</dbReference>
<protein>
    <submittedName>
        <fullName evidence="3">Nucleotide exchange factor Fes1 family protein</fullName>
    </submittedName>
</protein>
<sequence>MIYEWSMRNQNPSYNENIQVDLEKIEWLRKAWDEMVVDGATLMKNCLKLINDPQTPLDDKYQILEQLADLLENIDNALVMKQLQGWKILLEQFQITKWPIILHCVYIGMHNAPQVQQDVIEIWLDTIAEQVKQMDEDNQKQILAILGTLYQNKNIVQKVDQEMKVNFIQVYKDKGFESERYNHLIQLFESVNEEEEWYNQLIRKLIK</sequence>
<dbReference type="Gene3D" id="1.25.10.10">
    <property type="entry name" value="Leucine-rich Repeat Variant"/>
    <property type="match status" value="1"/>
</dbReference>